<sequence length="172" mass="19488">MAKSESSLSCNTKTCSELFENCQLLPLSLIKKRSNNTTFHVSLRTFQKRKSKILAEDQINGTSSLHVPDVQIVFDDNQPADRHDVSDIQNEPVTNEDHIIKFSSDVYTEDKRHFIQIIHLINIPVILDDRIVFTEDDFQVIDQTVDNVEPSTNTLLTSVGIFQSDLLPMGSV</sequence>
<organism evidence="1 2">
    <name type="scientific">Forsythia ovata</name>
    <dbReference type="NCBI Taxonomy" id="205694"/>
    <lineage>
        <taxon>Eukaryota</taxon>
        <taxon>Viridiplantae</taxon>
        <taxon>Streptophyta</taxon>
        <taxon>Embryophyta</taxon>
        <taxon>Tracheophyta</taxon>
        <taxon>Spermatophyta</taxon>
        <taxon>Magnoliopsida</taxon>
        <taxon>eudicotyledons</taxon>
        <taxon>Gunneridae</taxon>
        <taxon>Pentapetalae</taxon>
        <taxon>asterids</taxon>
        <taxon>lamiids</taxon>
        <taxon>Lamiales</taxon>
        <taxon>Oleaceae</taxon>
        <taxon>Forsythieae</taxon>
        <taxon>Forsythia</taxon>
    </lineage>
</organism>
<keyword evidence="2" id="KW-1185">Reference proteome</keyword>
<accession>A0ABD1T9K4</accession>
<evidence type="ECO:0000313" key="2">
    <source>
        <dbReference type="Proteomes" id="UP001604277"/>
    </source>
</evidence>
<proteinExistence type="predicted"/>
<dbReference type="EMBL" id="JBFOLJ010000009">
    <property type="protein sequence ID" value="KAL2509228.1"/>
    <property type="molecule type" value="Genomic_DNA"/>
</dbReference>
<gene>
    <name evidence="1" type="ORF">Fot_32875</name>
</gene>
<reference evidence="2" key="1">
    <citation type="submission" date="2024-07" db="EMBL/GenBank/DDBJ databases">
        <title>Two chromosome-level genome assemblies of Korean endemic species Abeliophyllum distichum and Forsythia ovata (Oleaceae).</title>
        <authorList>
            <person name="Jang H."/>
        </authorList>
    </citation>
    <scope>NUCLEOTIDE SEQUENCE [LARGE SCALE GENOMIC DNA]</scope>
</reference>
<protein>
    <submittedName>
        <fullName evidence="1">Uncharacterized protein</fullName>
    </submittedName>
</protein>
<dbReference type="AlphaFoldDB" id="A0ABD1T9K4"/>
<comment type="caution">
    <text evidence="1">The sequence shown here is derived from an EMBL/GenBank/DDBJ whole genome shotgun (WGS) entry which is preliminary data.</text>
</comment>
<name>A0ABD1T9K4_9LAMI</name>
<dbReference type="Proteomes" id="UP001604277">
    <property type="component" value="Unassembled WGS sequence"/>
</dbReference>
<evidence type="ECO:0000313" key="1">
    <source>
        <dbReference type="EMBL" id="KAL2509228.1"/>
    </source>
</evidence>